<comment type="function">
    <text evidence="9">Could be involved in resistance to puromycin, acriflavine and tetraphenylarsonium chloride.</text>
</comment>
<evidence type="ECO:0000313" key="11">
    <source>
        <dbReference type="EMBL" id="MBW2942665.1"/>
    </source>
</evidence>
<evidence type="ECO:0000256" key="1">
    <source>
        <dbReference type="ARBA" id="ARBA00004370"/>
    </source>
</evidence>
<keyword evidence="4 10" id="KW-0812">Transmembrane</keyword>
<dbReference type="RefSeq" id="WP_219044911.1">
    <property type="nucleotide sequence ID" value="NZ_JAHWDQ010000007.1"/>
</dbReference>
<name>A0ABS6VWF5_9GAMM</name>
<evidence type="ECO:0000256" key="10">
    <source>
        <dbReference type="RuleBase" id="RU362097"/>
    </source>
</evidence>
<comment type="caution">
    <text evidence="11">The sequence shown here is derived from an EMBL/GenBank/DDBJ whole genome shotgun (WGS) entry which is preliminary data.</text>
</comment>
<comment type="similarity">
    <text evidence="2 10">Belongs to the outer membrane factor (OMF) (TC 1.B.17) family.</text>
</comment>
<dbReference type="PANTHER" id="PTHR30203">
    <property type="entry name" value="OUTER MEMBRANE CATION EFFLUX PROTEIN"/>
    <property type="match status" value="1"/>
</dbReference>
<dbReference type="InterPro" id="IPR003423">
    <property type="entry name" value="OMP_efflux"/>
</dbReference>
<dbReference type="EMBL" id="JAHWDQ010000007">
    <property type="protein sequence ID" value="MBW2942665.1"/>
    <property type="molecule type" value="Genomic_DNA"/>
</dbReference>
<evidence type="ECO:0000256" key="8">
    <source>
        <dbReference type="ARBA" id="ARBA00023288"/>
    </source>
</evidence>
<evidence type="ECO:0000256" key="2">
    <source>
        <dbReference type="ARBA" id="ARBA00007613"/>
    </source>
</evidence>
<evidence type="ECO:0000256" key="4">
    <source>
        <dbReference type="ARBA" id="ARBA00022692"/>
    </source>
</evidence>
<organism evidence="11 12">
    <name type="scientific">Zhongshania aquimaris</name>
    <dbReference type="NCBI Taxonomy" id="2857107"/>
    <lineage>
        <taxon>Bacteria</taxon>
        <taxon>Pseudomonadati</taxon>
        <taxon>Pseudomonadota</taxon>
        <taxon>Gammaproteobacteria</taxon>
        <taxon>Cellvibrionales</taxon>
        <taxon>Spongiibacteraceae</taxon>
        <taxon>Zhongshania</taxon>
    </lineage>
</organism>
<keyword evidence="5" id="KW-0732">Signal</keyword>
<proteinExistence type="inferred from homology"/>
<dbReference type="InterPro" id="IPR010131">
    <property type="entry name" value="MdtP/NodT-like"/>
</dbReference>
<evidence type="ECO:0000256" key="6">
    <source>
        <dbReference type="ARBA" id="ARBA00023136"/>
    </source>
</evidence>
<dbReference type="Proteomes" id="UP001166291">
    <property type="component" value="Unassembled WGS sequence"/>
</dbReference>
<evidence type="ECO:0000313" key="12">
    <source>
        <dbReference type="Proteomes" id="UP001166291"/>
    </source>
</evidence>
<evidence type="ECO:0000256" key="5">
    <source>
        <dbReference type="ARBA" id="ARBA00022729"/>
    </source>
</evidence>
<sequence length="520" mass="56843">MTHHRFIRRIAMLLGLMSGLSGCANYIGINSSSHLLRPDNLAAETSLTVDDKADAEWPTQAWWQSFNDTQLDSLINEALQNNPNLTMAAAKVARANAALAHFRAATLPSASLSVDATRQHYSENAMYPPPLGGSTQTSGNIRLQASYELDFWGRNRAAVAASQSRLAAAQAESASARLMLASAVSKTYFQLAQLQQFLRIGESALKQRQEIYDLTKQRVDAGLDTQVELMQAETQLPLTRTNIEMVKENIINTQHALAALLGSGPDRALSLQAPLPTLDSGVTQAPQDLRISLLGHRPDLVAARWQVEASEHDTTANKAAFYPNINLMAFAGYASLGLDQLVRSSSENYGVGPALSLPIFDGGRLRANLKASFADYDAAVANYNQTLLEALRDVADHLNSYRFLQTQIEQQQFALKASRRAYDLALQRYHAGLGNYLTVLNAQSVVIQQQLFQSQLQMRAANTHVELSRALGGGYPYVDARAQNSAAERRQPSNKSTINTINTVSKNTSVQTAHVGAQYD</sequence>
<protein>
    <submittedName>
        <fullName evidence="11">Efflux transporter outer membrane subunit</fullName>
    </submittedName>
</protein>
<accession>A0ABS6VWF5</accession>
<dbReference type="PANTHER" id="PTHR30203:SF20">
    <property type="entry name" value="MULTIDRUG RESISTANCE OUTER MEMBRANE PROTEIN MDTP-RELATED"/>
    <property type="match status" value="1"/>
</dbReference>
<comment type="subcellular location">
    <subcellularLocation>
        <location evidence="10">Cell outer membrane</location>
        <topology evidence="10">Lipid-anchor</topology>
    </subcellularLocation>
    <subcellularLocation>
        <location evidence="1">Membrane</location>
    </subcellularLocation>
</comment>
<evidence type="ECO:0000256" key="3">
    <source>
        <dbReference type="ARBA" id="ARBA00022452"/>
    </source>
</evidence>
<keyword evidence="6 10" id="KW-0472">Membrane</keyword>
<keyword evidence="8 10" id="KW-0449">Lipoprotein</keyword>
<evidence type="ECO:0000256" key="7">
    <source>
        <dbReference type="ARBA" id="ARBA00023139"/>
    </source>
</evidence>
<keyword evidence="12" id="KW-1185">Reference proteome</keyword>
<keyword evidence="3 10" id="KW-1134">Transmembrane beta strand</keyword>
<dbReference type="PROSITE" id="PS51257">
    <property type="entry name" value="PROKAR_LIPOPROTEIN"/>
    <property type="match status" value="1"/>
</dbReference>
<evidence type="ECO:0000256" key="9">
    <source>
        <dbReference type="ARBA" id="ARBA00037313"/>
    </source>
</evidence>
<dbReference type="Pfam" id="PF02321">
    <property type="entry name" value="OEP"/>
    <property type="match status" value="2"/>
</dbReference>
<reference evidence="11" key="1">
    <citation type="submission" date="2021-07" db="EMBL/GenBank/DDBJ databases">
        <title>Zhongshania sp. CAU 1632 isolated from seawater.</title>
        <authorList>
            <person name="Kim W."/>
        </authorList>
    </citation>
    <scope>NUCLEOTIDE SEQUENCE</scope>
    <source>
        <strain evidence="11">CAU 1632</strain>
    </source>
</reference>
<keyword evidence="7 10" id="KW-0564">Palmitate</keyword>
<dbReference type="NCBIfam" id="TIGR01845">
    <property type="entry name" value="outer_NodT"/>
    <property type="match status" value="1"/>
</dbReference>
<gene>
    <name evidence="11" type="ORF">KXJ70_17840</name>
</gene>